<accession>A0A252EL28</accession>
<dbReference type="EMBL" id="JOOZ01000024">
    <property type="protein sequence ID" value="OUL66954.1"/>
    <property type="molecule type" value="Genomic_DNA"/>
</dbReference>
<organism evidence="1 2">
    <name type="scientific">Acetobacter senegalensis</name>
    <dbReference type="NCBI Taxonomy" id="446692"/>
    <lineage>
        <taxon>Bacteria</taxon>
        <taxon>Pseudomonadati</taxon>
        <taxon>Pseudomonadota</taxon>
        <taxon>Alphaproteobacteria</taxon>
        <taxon>Acetobacterales</taxon>
        <taxon>Acetobacteraceae</taxon>
        <taxon>Acetobacter</taxon>
    </lineage>
</organism>
<sequence length="85" mass="9572">MRILGIKWVQDAKYVGDQCYADTVGHHSCRTRPERAWLLAFIVSEPDAVLSAQLRDKRGVSAERGNTVAHFSIPKDELQKNVMSC</sequence>
<evidence type="ECO:0000313" key="2">
    <source>
        <dbReference type="Proteomes" id="UP000195072"/>
    </source>
</evidence>
<protein>
    <submittedName>
        <fullName evidence="1">Uncharacterized protein</fullName>
    </submittedName>
</protein>
<evidence type="ECO:0000313" key="1">
    <source>
        <dbReference type="EMBL" id="OUL66954.1"/>
    </source>
</evidence>
<dbReference type="Proteomes" id="UP000195072">
    <property type="component" value="Unassembled WGS sequence"/>
</dbReference>
<name>A0A252EL28_9PROT</name>
<proteinExistence type="predicted"/>
<gene>
    <name evidence="1" type="ORF">HK16_07095</name>
</gene>
<reference evidence="1 2" key="1">
    <citation type="submission" date="2014-06" db="EMBL/GenBank/DDBJ databases">
        <authorList>
            <person name="Ju J."/>
            <person name="Zhang J."/>
        </authorList>
    </citation>
    <scope>NUCLEOTIDE SEQUENCE [LARGE SCALE GENOMIC DNA]</scope>
    <source>
        <strain evidence="1">DmL_050</strain>
    </source>
</reference>
<dbReference type="AlphaFoldDB" id="A0A252EL28"/>
<comment type="caution">
    <text evidence="1">The sequence shown here is derived from an EMBL/GenBank/DDBJ whole genome shotgun (WGS) entry which is preliminary data.</text>
</comment>